<accession>A9B8U1</accession>
<dbReference type="EMBL" id="CP000876">
    <property type="protein sequence ID" value="ABX07755.1"/>
    <property type="molecule type" value="Genomic_DNA"/>
</dbReference>
<protein>
    <submittedName>
        <fullName evidence="1">Uncharacterized protein</fullName>
    </submittedName>
</protein>
<dbReference type="HOGENOM" id="CLU_1765534_0_0_0"/>
<dbReference type="InParanoid" id="A9B8U1"/>
<keyword evidence="2" id="KW-1185">Reference proteome</keyword>
<evidence type="ECO:0000313" key="1">
    <source>
        <dbReference type="EMBL" id="ABX07755.1"/>
    </source>
</evidence>
<dbReference type="KEGG" id="hau:Haur_5127"/>
<keyword evidence="1" id="KW-0614">Plasmid</keyword>
<dbReference type="BioCyc" id="HAUR316274:GHYA-5189-MONOMER"/>
<evidence type="ECO:0000313" key="2">
    <source>
        <dbReference type="Proteomes" id="UP000000787"/>
    </source>
</evidence>
<sequence>MGSSKQIFLMLPPHDPLPLIAGLETLGYKPDPWNKTSLVGMRQAWGQDGTVDIYTSSETFVWKADFPAVCEQITAHVGTDQWMHYVIYFTYHPQAEAALLKLIDWMHTQYPQLTVVTSLHHVFSPDHLPLKDRAMLYWGNDPWDDDD</sequence>
<dbReference type="Proteomes" id="UP000000787">
    <property type="component" value="Plasmid pHAU01"/>
</dbReference>
<dbReference type="AlphaFoldDB" id="A9B8U1"/>
<name>A9B8U1_HERA2</name>
<gene>
    <name evidence="1" type="ordered locus">Haur_5127</name>
</gene>
<proteinExistence type="predicted"/>
<geneLocation type="plasmid" evidence="1 2">
    <name>pHAU01</name>
</geneLocation>
<reference evidence="1 2" key="1">
    <citation type="journal article" date="2011" name="Stand. Genomic Sci.">
        <title>Complete genome sequence of the filamentous gliding predatory bacterium Herpetosiphon aurantiacus type strain (114-95(T)).</title>
        <authorList>
            <person name="Kiss H."/>
            <person name="Nett M."/>
            <person name="Domin N."/>
            <person name="Martin K."/>
            <person name="Maresca J.A."/>
            <person name="Copeland A."/>
            <person name="Lapidus A."/>
            <person name="Lucas S."/>
            <person name="Berry K.W."/>
            <person name="Glavina Del Rio T."/>
            <person name="Dalin E."/>
            <person name="Tice H."/>
            <person name="Pitluck S."/>
            <person name="Richardson P."/>
            <person name="Bruce D."/>
            <person name="Goodwin L."/>
            <person name="Han C."/>
            <person name="Detter J.C."/>
            <person name="Schmutz J."/>
            <person name="Brettin T."/>
            <person name="Land M."/>
            <person name="Hauser L."/>
            <person name="Kyrpides N.C."/>
            <person name="Ivanova N."/>
            <person name="Goker M."/>
            <person name="Woyke T."/>
            <person name="Klenk H.P."/>
            <person name="Bryant D.A."/>
        </authorList>
    </citation>
    <scope>NUCLEOTIDE SEQUENCE [LARGE SCALE GENOMIC DNA]</scope>
    <source>
        <strain evidence="2">ATCC 23779 / DSM 785 / 114-95</strain>
        <plasmid evidence="1">pHAU01</plasmid>
    </source>
</reference>
<organism evidence="1 2">
    <name type="scientific">Herpetosiphon aurantiacus (strain ATCC 23779 / DSM 785 / 114-95)</name>
    <dbReference type="NCBI Taxonomy" id="316274"/>
    <lineage>
        <taxon>Bacteria</taxon>
        <taxon>Bacillati</taxon>
        <taxon>Chloroflexota</taxon>
        <taxon>Chloroflexia</taxon>
        <taxon>Herpetosiphonales</taxon>
        <taxon>Herpetosiphonaceae</taxon>
        <taxon>Herpetosiphon</taxon>
    </lineage>
</organism>